<reference evidence="1" key="1">
    <citation type="journal article" date="2012" name="Proc. Natl. Acad. Sci. U.S.A.">
        <title>Antigenic diversity is generated by distinct evolutionary mechanisms in African trypanosome species.</title>
        <authorList>
            <person name="Jackson A.P."/>
            <person name="Berry A."/>
            <person name="Aslett M."/>
            <person name="Allison H.C."/>
            <person name="Burton P."/>
            <person name="Vavrova-Anderson J."/>
            <person name="Brown R."/>
            <person name="Browne H."/>
            <person name="Corton N."/>
            <person name="Hauser H."/>
            <person name="Gamble J."/>
            <person name="Gilderthorp R."/>
            <person name="Marcello L."/>
            <person name="McQuillan J."/>
            <person name="Otto T.D."/>
            <person name="Quail M.A."/>
            <person name="Sanders M.J."/>
            <person name="van Tonder A."/>
            <person name="Ginger M.L."/>
            <person name="Field M.C."/>
            <person name="Barry J.D."/>
            <person name="Hertz-Fowler C."/>
            <person name="Berriman M."/>
        </authorList>
    </citation>
    <scope>NUCLEOTIDE SEQUENCE</scope>
    <source>
        <strain evidence="1">IL3000</strain>
    </source>
</reference>
<organism evidence="1">
    <name type="scientific">Trypanosoma congolense (strain IL3000)</name>
    <dbReference type="NCBI Taxonomy" id="1068625"/>
    <lineage>
        <taxon>Eukaryota</taxon>
        <taxon>Discoba</taxon>
        <taxon>Euglenozoa</taxon>
        <taxon>Kinetoplastea</taxon>
        <taxon>Metakinetoplastina</taxon>
        <taxon>Trypanosomatida</taxon>
        <taxon>Trypanosomatidae</taxon>
        <taxon>Trypanosoma</taxon>
        <taxon>Nannomonas</taxon>
    </lineage>
</organism>
<protein>
    <submittedName>
        <fullName evidence="1">Uncharacterized protein</fullName>
    </submittedName>
</protein>
<dbReference type="VEuPathDB" id="TriTrypDB:TcIL3000_9_3340"/>
<sequence length="235" mass="27077">MDTGLGLYHPASTCWRYPPHHITHEFLCRFLLPRTSYGSLFLLYFFFLQKYFYEGALNLCTRSGSIVGRQDMSDDEDDVIVLQVCANKQCLGIEDLEFDETTGEMYCAKCRELYDRAAREGFSILLSADDVDVVHMIFKRFDEGKGWWTYKDFVRFLNSTQQPPETDINSQEDLKAFFKEEYDIDLALGSSGEYVIRVKDLEEMYGGFAYNNINALHKDCDVLESAGLINTAVLE</sequence>
<accession>G0UU73</accession>
<dbReference type="AlphaFoldDB" id="G0UU73"/>
<proteinExistence type="predicted"/>
<evidence type="ECO:0000313" key="1">
    <source>
        <dbReference type="EMBL" id="CCC92937.1"/>
    </source>
</evidence>
<dbReference type="EMBL" id="HE575322">
    <property type="protein sequence ID" value="CCC92937.1"/>
    <property type="molecule type" value="Genomic_DNA"/>
</dbReference>
<name>G0UU73_TRYCI</name>
<gene>
    <name evidence="1" type="ORF">TCIL3000_9_3340</name>
</gene>